<dbReference type="RefSeq" id="WP_335961521.1">
    <property type="nucleotide sequence ID" value="NZ_JAXBLX010000018.1"/>
</dbReference>
<dbReference type="Pfam" id="PF02597">
    <property type="entry name" value="ThiS"/>
    <property type="match status" value="1"/>
</dbReference>
<name>A0ABV6KB53_9BACI</name>
<dbReference type="InterPro" id="IPR044672">
    <property type="entry name" value="MOCS2A"/>
</dbReference>
<evidence type="ECO:0000313" key="4">
    <source>
        <dbReference type="EMBL" id="MFC0470539.1"/>
    </source>
</evidence>
<proteinExistence type="inferred from homology"/>
<evidence type="ECO:0000313" key="5">
    <source>
        <dbReference type="Proteomes" id="UP001589838"/>
    </source>
</evidence>
<dbReference type="PANTHER" id="PTHR33359">
    <property type="entry name" value="MOLYBDOPTERIN SYNTHASE SULFUR CARRIER SUBUNIT"/>
    <property type="match status" value="1"/>
</dbReference>
<comment type="similarity">
    <text evidence="2">Belongs to the MoaD family.</text>
</comment>
<dbReference type="InterPro" id="IPR003749">
    <property type="entry name" value="ThiS/MoaD-like"/>
</dbReference>
<evidence type="ECO:0000256" key="2">
    <source>
        <dbReference type="ARBA" id="ARBA00024200"/>
    </source>
</evidence>
<keyword evidence="5" id="KW-1185">Reference proteome</keyword>
<dbReference type="NCBIfam" id="TIGR01682">
    <property type="entry name" value="moaD"/>
    <property type="match status" value="1"/>
</dbReference>
<evidence type="ECO:0000256" key="3">
    <source>
        <dbReference type="ARBA" id="ARBA00024247"/>
    </source>
</evidence>
<keyword evidence="1" id="KW-0547">Nucleotide-binding</keyword>
<dbReference type="InterPro" id="IPR012675">
    <property type="entry name" value="Beta-grasp_dom_sf"/>
</dbReference>
<dbReference type="EMBL" id="JBHLUX010000023">
    <property type="protein sequence ID" value="MFC0470539.1"/>
    <property type="molecule type" value="Genomic_DNA"/>
</dbReference>
<dbReference type="Proteomes" id="UP001589838">
    <property type="component" value="Unassembled WGS sequence"/>
</dbReference>
<dbReference type="Gene3D" id="3.10.20.30">
    <property type="match status" value="1"/>
</dbReference>
<comment type="caution">
    <text evidence="4">The sequence shown here is derived from an EMBL/GenBank/DDBJ whole genome shotgun (WGS) entry which is preliminary data.</text>
</comment>
<evidence type="ECO:0000256" key="1">
    <source>
        <dbReference type="ARBA" id="ARBA00022741"/>
    </source>
</evidence>
<accession>A0ABV6KB53</accession>
<reference evidence="4 5" key="1">
    <citation type="submission" date="2024-09" db="EMBL/GenBank/DDBJ databases">
        <authorList>
            <person name="Sun Q."/>
            <person name="Mori K."/>
        </authorList>
    </citation>
    <scope>NUCLEOTIDE SEQUENCE [LARGE SCALE GENOMIC DNA]</scope>
    <source>
        <strain evidence="4 5">NCAIM B.02610</strain>
    </source>
</reference>
<organism evidence="4 5">
    <name type="scientific">Halalkalibacter kiskunsagensis</name>
    <dbReference type="NCBI Taxonomy" id="1548599"/>
    <lineage>
        <taxon>Bacteria</taxon>
        <taxon>Bacillati</taxon>
        <taxon>Bacillota</taxon>
        <taxon>Bacilli</taxon>
        <taxon>Bacillales</taxon>
        <taxon>Bacillaceae</taxon>
        <taxon>Halalkalibacter</taxon>
    </lineage>
</organism>
<protein>
    <recommendedName>
        <fullName evidence="3">Molybdopterin synthase sulfur carrier subunit</fullName>
    </recommendedName>
</protein>
<dbReference type="CDD" id="cd00754">
    <property type="entry name" value="Ubl_MoaD"/>
    <property type="match status" value="1"/>
</dbReference>
<gene>
    <name evidence="4" type="primary">moaD</name>
    <name evidence="4" type="ORF">ACFFHM_08535</name>
</gene>
<dbReference type="InterPro" id="IPR016155">
    <property type="entry name" value="Mopterin_synth/thiamin_S_b"/>
</dbReference>
<dbReference type="PANTHER" id="PTHR33359:SF1">
    <property type="entry name" value="MOLYBDOPTERIN SYNTHASE SULFUR CARRIER SUBUNIT"/>
    <property type="match status" value="1"/>
</dbReference>
<dbReference type="SUPFAM" id="SSF54285">
    <property type="entry name" value="MoaD/ThiS"/>
    <property type="match status" value="1"/>
</dbReference>
<sequence>MINILLFAELQEEAGVDQIKVDKAGVTVFELKEWLLQQYNLTSLSNTMIAINESYATEEDRVKDGDTIAFIPPVSGG</sequence>